<comment type="caution">
    <text evidence="1">The sequence shown here is derived from an EMBL/GenBank/DDBJ whole genome shotgun (WGS) entry which is preliminary data.</text>
</comment>
<organism evidence="1 2">
    <name type="scientific">Mesonia oceanica</name>
    <dbReference type="NCBI Taxonomy" id="2687242"/>
    <lineage>
        <taxon>Bacteria</taxon>
        <taxon>Pseudomonadati</taxon>
        <taxon>Bacteroidota</taxon>
        <taxon>Flavobacteriia</taxon>
        <taxon>Flavobacteriales</taxon>
        <taxon>Flavobacteriaceae</taxon>
        <taxon>Mesonia</taxon>
    </lineage>
</organism>
<gene>
    <name evidence="1" type="ORF">FVB9532_03401</name>
</gene>
<sequence length="125" mass="14273">MKLIHRLGFYFTGFVAGIIILIFFLSGKKTSCDYGPSSRVLKALRQKEKIYTNEAKNQLSTYNLDTLFINSTLENGEVIFSESETSLDTCSFYVIESELDKNKYKSTFKNCDSLVTVLKINKLKN</sequence>
<keyword evidence="2" id="KW-1185">Reference proteome</keyword>
<protein>
    <submittedName>
        <fullName evidence="1">Uncharacterized protein</fullName>
    </submittedName>
</protein>
<accession>A0AC61YE38</accession>
<dbReference type="Proteomes" id="UP000356253">
    <property type="component" value="Unassembled WGS sequence"/>
</dbReference>
<name>A0AC61YE38_9FLAO</name>
<evidence type="ECO:0000313" key="2">
    <source>
        <dbReference type="Proteomes" id="UP000356253"/>
    </source>
</evidence>
<reference evidence="1" key="1">
    <citation type="submission" date="2019-09" db="EMBL/GenBank/DDBJ databases">
        <authorList>
            <person name="Rodrigo-Torres L."/>
            <person name="Arahal R. D."/>
            <person name="Lucena T."/>
        </authorList>
    </citation>
    <scope>NUCLEOTIDE SEQUENCE</scope>
    <source>
        <strain evidence="1">ISS653</strain>
    </source>
</reference>
<evidence type="ECO:0000313" key="1">
    <source>
        <dbReference type="EMBL" id="VVV02105.1"/>
    </source>
</evidence>
<dbReference type="EMBL" id="CABVMM010000015">
    <property type="protein sequence ID" value="VVV02105.1"/>
    <property type="molecule type" value="Genomic_DNA"/>
</dbReference>
<proteinExistence type="predicted"/>